<gene>
    <name evidence="2" type="ORF">D6D12_03965</name>
</gene>
<feature type="region of interest" description="Disordered" evidence="1">
    <location>
        <begin position="114"/>
        <end position="137"/>
    </location>
</feature>
<sequence>MVRRPAEKDMFRQPVTNGHAYTLIFLLLYPNHHHTVSRHTYLRSSSRTPGVRSAGNLLQAQHSKTHHLCKGKPMRGLALITVILSNEHQHVVTCTCQQSVAGRVVQKELLVSGPQTENANHQRSELTPTRHGYASPKPRKSLAEATVTILAVQSNINLLHRARKLVVCVIVRYFLAARLQYSATPLSRVSMAFHCCLLQIGPSMCQIGWREMLVMFSLPSRMET</sequence>
<dbReference type="AlphaFoldDB" id="A0AB74JXK1"/>
<proteinExistence type="predicted"/>
<organism evidence="2 3">
    <name type="scientific">Aureobasidium pullulans</name>
    <name type="common">Black yeast</name>
    <name type="synonym">Pullularia pullulans</name>
    <dbReference type="NCBI Taxonomy" id="5580"/>
    <lineage>
        <taxon>Eukaryota</taxon>
        <taxon>Fungi</taxon>
        <taxon>Dikarya</taxon>
        <taxon>Ascomycota</taxon>
        <taxon>Pezizomycotina</taxon>
        <taxon>Dothideomycetes</taxon>
        <taxon>Dothideomycetidae</taxon>
        <taxon>Dothideales</taxon>
        <taxon>Saccotheciaceae</taxon>
        <taxon>Aureobasidium</taxon>
    </lineage>
</organism>
<comment type="caution">
    <text evidence="2">The sequence shown here is derived from an EMBL/GenBank/DDBJ whole genome shotgun (WGS) entry which is preliminary data.</text>
</comment>
<accession>A0AB74JXK1</accession>
<dbReference type="EMBL" id="QZAT01000037">
    <property type="protein sequence ID" value="THX29809.1"/>
    <property type="molecule type" value="Genomic_DNA"/>
</dbReference>
<protein>
    <submittedName>
        <fullName evidence="2">Uncharacterized protein</fullName>
    </submittedName>
</protein>
<dbReference type="Proteomes" id="UP000310374">
    <property type="component" value="Unassembled WGS sequence"/>
</dbReference>
<evidence type="ECO:0000256" key="1">
    <source>
        <dbReference type="SAM" id="MobiDB-lite"/>
    </source>
</evidence>
<evidence type="ECO:0000313" key="3">
    <source>
        <dbReference type="Proteomes" id="UP000310374"/>
    </source>
</evidence>
<name>A0AB74JXK1_AURPU</name>
<reference evidence="2 3" key="1">
    <citation type="submission" date="2018-10" db="EMBL/GenBank/DDBJ databases">
        <title>Fifty Aureobasidium pullulans genomes reveal a recombining polyextremotolerant generalist.</title>
        <authorList>
            <person name="Gostincar C."/>
            <person name="Turk M."/>
            <person name="Zajc J."/>
            <person name="Gunde-Cimerman N."/>
        </authorList>
    </citation>
    <scope>NUCLEOTIDE SEQUENCE [LARGE SCALE GENOMIC DNA]</scope>
    <source>
        <strain evidence="2 3">EXF-10081</strain>
    </source>
</reference>
<evidence type="ECO:0000313" key="2">
    <source>
        <dbReference type="EMBL" id="THX29809.1"/>
    </source>
</evidence>
<feature type="compositionally biased region" description="Polar residues" evidence="1">
    <location>
        <begin position="114"/>
        <end position="127"/>
    </location>
</feature>